<gene>
    <name evidence="1" type="ORF">SAMN05446927_2271</name>
</gene>
<name>A0A7Z7N2J5_9BURK</name>
<comment type="caution">
    <text evidence="1">The sequence shown here is derived from an EMBL/GenBank/DDBJ whole genome shotgun (WGS) entry which is preliminary data.</text>
</comment>
<proteinExistence type="predicted"/>
<protein>
    <submittedName>
        <fullName evidence="1">TIR domain-containing protein</fullName>
    </submittedName>
</protein>
<dbReference type="EMBL" id="OCSU01000001">
    <property type="protein sequence ID" value="SOE62203.1"/>
    <property type="molecule type" value="Genomic_DNA"/>
</dbReference>
<evidence type="ECO:0000313" key="2">
    <source>
        <dbReference type="Proteomes" id="UP000219522"/>
    </source>
</evidence>
<reference evidence="1 2" key="1">
    <citation type="submission" date="2017-09" db="EMBL/GenBank/DDBJ databases">
        <authorList>
            <person name="Varghese N."/>
            <person name="Submissions S."/>
        </authorList>
    </citation>
    <scope>NUCLEOTIDE SEQUENCE [LARGE SCALE GENOMIC DNA]</scope>
    <source>
        <strain evidence="1 2">OK806</strain>
    </source>
</reference>
<dbReference type="Proteomes" id="UP000219522">
    <property type="component" value="Unassembled WGS sequence"/>
</dbReference>
<sequence>MVGRPANAAHWLAHRQASRATQETQMPAKIFLSHTSEFAHIAKSLRMSMLALCPSPGLIDVRVNEEMPGGTKWREWINLNTRDADAFIYLYPSASVDNGWPGYELARFTVVDEKTVVSIRNPDLKLPGMFDQYQGYDATEESILKFFRDVFVKGLFSRGEPLNDEVGKFAGDYYDTARTAARELAELFANASIKPQYYTRRIQLSLAYDRNHKLDPAQSQVEGNGEGMKLIGMRPDATVSWSAVSAMLGDSVEWPGELEREIPSLVSGALPPHLSPFANEHGIFIPLISKSEVVQSLLRRLTLLFVEANSQKLRPMFEWKMPDAMPGQLATFVLLVRLILRIRFDILEPRYLEAKYHAPSREECVAMVETVLEEYDEVQEESKKIGIPGVSAFQMLFDKSLSDKVETATSEYLVRSRALKAYPKQLEERGADVDHTALLAELLQSLRENNAHWLAIVAAQFVLLDWR</sequence>
<accession>A0A7Z7N2J5</accession>
<organism evidence="1 2">
    <name type="scientific">Caballeronia arationis</name>
    <dbReference type="NCBI Taxonomy" id="1777142"/>
    <lineage>
        <taxon>Bacteria</taxon>
        <taxon>Pseudomonadati</taxon>
        <taxon>Pseudomonadota</taxon>
        <taxon>Betaproteobacteria</taxon>
        <taxon>Burkholderiales</taxon>
        <taxon>Burkholderiaceae</taxon>
        <taxon>Caballeronia</taxon>
    </lineage>
</organism>
<evidence type="ECO:0000313" key="1">
    <source>
        <dbReference type="EMBL" id="SOE62203.1"/>
    </source>
</evidence>
<dbReference type="AlphaFoldDB" id="A0A7Z7N2J5"/>
<keyword evidence="2" id="KW-1185">Reference proteome</keyword>